<protein>
    <submittedName>
        <fullName evidence="4">Heterokaryon incompatibility protein-domain-containing protein</fullName>
    </submittedName>
</protein>
<dbReference type="InterPro" id="IPR010730">
    <property type="entry name" value="HET"/>
</dbReference>
<dbReference type="SUPFAM" id="SSF48403">
    <property type="entry name" value="Ankyrin repeat"/>
    <property type="match status" value="1"/>
</dbReference>
<dbReference type="PANTHER" id="PTHR24148:SF73">
    <property type="entry name" value="HET DOMAIN PROTEIN (AFU_ORTHOLOGUE AFUA_8G01020)"/>
    <property type="match status" value="1"/>
</dbReference>
<organism evidence="4 5">
    <name type="scientific">Aspergillus caelatus</name>
    <dbReference type="NCBI Taxonomy" id="61420"/>
    <lineage>
        <taxon>Eukaryota</taxon>
        <taxon>Fungi</taxon>
        <taxon>Dikarya</taxon>
        <taxon>Ascomycota</taxon>
        <taxon>Pezizomycotina</taxon>
        <taxon>Eurotiomycetes</taxon>
        <taxon>Eurotiomycetidae</taxon>
        <taxon>Eurotiales</taxon>
        <taxon>Aspergillaceae</taxon>
        <taxon>Aspergillus</taxon>
        <taxon>Aspergillus subgen. Circumdati</taxon>
    </lineage>
</organism>
<feature type="repeat" description="ANK" evidence="1">
    <location>
        <begin position="159"/>
        <end position="193"/>
    </location>
</feature>
<dbReference type="AlphaFoldDB" id="A0A5N7A8J9"/>
<dbReference type="PROSITE" id="PS50297">
    <property type="entry name" value="ANK_REP_REGION"/>
    <property type="match status" value="2"/>
</dbReference>
<dbReference type="InterPro" id="IPR036770">
    <property type="entry name" value="Ankyrin_rpt-contain_sf"/>
</dbReference>
<dbReference type="RefSeq" id="XP_031929044.1">
    <property type="nucleotide sequence ID" value="XM_032075548.1"/>
</dbReference>
<name>A0A5N7A8J9_9EURO</name>
<feature type="domain" description="Heterokaryon incompatibility" evidence="3">
    <location>
        <begin position="227"/>
        <end position="344"/>
    </location>
</feature>
<dbReference type="Gene3D" id="1.25.40.20">
    <property type="entry name" value="Ankyrin repeat-containing domain"/>
    <property type="match status" value="1"/>
</dbReference>
<evidence type="ECO:0000256" key="1">
    <source>
        <dbReference type="PROSITE-ProRule" id="PRU00023"/>
    </source>
</evidence>
<evidence type="ECO:0000259" key="3">
    <source>
        <dbReference type="Pfam" id="PF06985"/>
    </source>
</evidence>
<reference evidence="4 5" key="1">
    <citation type="submission" date="2019-04" db="EMBL/GenBank/DDBJ databases">
        <title>Friends and foes A comparative genomics studyof 23 Aspergillus species from section Flavi.</title>
        <authorList>
            <consortium name="DOE Joint Genome Institute"/>
            <person name="Kjaerbolling I."/>
            <person name="Vesth T."/>
            <person name="Frisvad J.C."/>
            <person name="Nybo J.L."/>
            <person name="Theobald S."/>
            <person name="Kildgaard S."/>
            <person name="Isbrandt T."/>
            <person name="Kuo A."/>
            <person name="Sato A."/>
            <person name="Lyhne E.K."/>
            <person name="Kogle M.E."/>
            <person name="Wiebenga A."/>
            <person name="Kun R.S."/>
            <person name="Lubbers R.J."/>
            <person name="Makela M.R."/>
            <person name="Barry K."/>
            <person name="Chovatia M."/>
            <person name="Clum A."/>
            <person name="Daum C."/>
            <person name="Haridas S."/>
            <person name="He G."/>
            <person name="LaButti K."/>
            <person name="Lipzen A."/>
            <person name="Mondo S."/>
            <person name="Riley R."/>
            <person name="Salamov A."/>
            <person name="Simmons B.A."/>
            <person name="Magnuson J.K."/>
            <person name="Henrissat B."/>
            <person name="Mortensen U.H."/>
            <person name="Larsen T.O."/>
            <person name="Devries R.P."/>
            <person name="Grigoriev I.V."/>
            <person name="Machida M."/>
            <person name="Baker S.E."/>
            <person name="Andersen M.R."/>
        </authorList>
    </citation>
    <scope>NUCLEOTIDE SEQUENCE [LARGE SCALE GENOMIC DNA]</scope>
    <source>
        <strain evidence="4 5">CBS 763.97</strain>
    </source>
</reference>
<feature type="repeat" description="ANK" evidence="1">
    <location>
        <begin position="126"/>
        <end position="158"/>
    </location>
</feature>
<dbReference type="OrthoDB" id="2157530at2759"/>
<dbReference type="Proteomes" id="UP000326268">
    <property type="component" value="Unassembled WGS sequence"/>
</dbReference>
<dbReference type="PANTHER" id="PTHR24148">
    <property type="entry name" value="ANKYRIN REPEAT DOMAIN-CONTAINING PROTEIN 39 HOMOLOG-RELATED"/>
    <property type="match status" value="1"/>
</dbReference>
<dbReference type="EMBL" id="ML737621">
    <property type="protein sequence ID" value="KAE8365963.1"/>
    <property type="molecule type" value="Genomic_DNA"/>
</dbReference>
<evidence type="ECO:0000256" key="2">
    <source>
        <dbReference type="SAM" id="Coils"/>
    </source>
</evidence>
<keyword evidence="5" id="KW-1185">Reference proteome</keyword>
<feature type="coiled-coil region" evidence="2">
    <location>
        <begin position="706"/>
        <end position="740"/>
    </location>
</feature>
<proteinExistence type="predicted"/>
<dbReference type="SMART" id="SM00248">
    <property type="entry name" value="ANK"/>
    <property type="match status" value="2"/>
</dbReference>
<dbReference type="InterPro" id="IPR002110">
    <property type="entry name" value="Ankyrin_rpt"/>
</dbReference>
<dbReference type="Pfam" id="PF06985">
    <property type="entry name" value="HET"/>
    <property type="match status" value="1"/>
</dbReference>
<gene>
    <name evidence="4" type="ORF">BDV27DRAFT_171230</name>
</gene>
<keyword evidence="2" id="KW-0175">Coiled coil</keyword>
<evidence type="ECO:0000313" key="4">
    <source>
        <dbReference type="EMBL" id="KAE8365963.1"/>
    </source>
</evidence>
<dbReference type="InterPro" id="IPR052895">
    <property type="entry name" value="HetReg/Transcr_Mod"/>
</dbReference>
<keyword evidence="1" id="KW-0040">ANK repeat</keyword>
<dbReference type="Pfam" id="PF12796">
    <property type="entry name" value="Ank_2"/>
    <property type="match status" value="1"/>
</dbReference>
<dbReference type="PROSITE" id="PS50088">
    <property type="entry name" value="ANK_REPEAT"/>
    <property type="match status" value="2"/>
</dbReference>
<accession>A0A5N7A8J9</accession>
<sequence>MSERFEYDLLPEPTCIRLVSFVPQDDATCPPLTKGEPLLQLSLCTVDLRDAPHYEALSYTWGSPFPPEDPRSRAYEDENNQQPVIVNGREYEIGRNLWEFLHQQQQINAIIRKEAAETLAAGLDAHGRTPLMRAVIDRRIDLAEALLALGAKTEAQDKQGKTALHYALSRDTRNLDLAELLVYHGADIHARTQEGETPLDNVEGEVVALITSIGKDLGGKALPRGLRLSAQRPMWVDAISINQKDTAERNKQVAMMSDIYSKAMPVVVWLGMEDEHSPPALKVLLNDNFIPWVMLTETRYLEPTELSVENSMEKRYSPQHIRNALAVEKLMARTWWSRAWVIQELTLAKRAVIVCGSVTIDPMPTSIILGVLCCIPSVGKQMQVSHPIVNGTALFESARFAGVHGIEALMLADISFRASKYAREREFVLKNALALNKGAPNGSWGRSLSLQNLGRLSWWSQSRDPRDKVFALVGIACPDPQDQGIIVDYTIPIDKLFVQYGHLFIQGSPEEIQDLHTTECYAFEPLEGLSYVQDTPNPHPEFQDYKAKLPSWTPNFSAHLTTCRIWSREFRAASYIPNSPAIISHPDPRILCPAKSKGDVQVSEVLAWLEFIQSLNPRYSEEDSHVDALRQTLTAGKQGQDKKVARKAFRDFITGKLCQSETDPQLESIIAKLRKSSPRDTMPSVKELHKRKKELKKHKQGLLRCVSEHIQMVEALRRDIQGLKEQKQGLLKVSQKLLNQEWQGQVAPGQADLKQIREMRKRVQKDLQLRPINYGQLGEFDILLRRYNRSRCLFLTKEGYIGLGPLGVQPGDEVWLFANARTPFVLRRPSEGSLRREPLGSNSSKMECESRTFIGETYVHGIMNREAMRNRDFRPVLLV</sequence>
<evidence type="ECO:0000313" key="5">
    <source>
        <dbReference type="Proteomes" id="UP000326268"/>
    </source>
</evidence>
<dbReference type="Pfam" id="PF26639">
    <property type="entry name" value="Het-6_barrel"/>
    <property type="match status" value="1"/>
</dbReference>
<dbReference type="GeneID" id="43659994"/>